<comment type="caution">
    <text evidence="22">The sequence shown here is derived from an EMBL/GenBank/DDBJ whole genome shotgun (WGS) entry which is preliminary data.</text>
</comment>
<dbReference type="CDD" id="cd00371">
    <property type="entry name" value="HMA"/>
    <property type="match status" value="1"/>
</dbReference>
<dbReference type="Pfam" id="PF00702">
    <property type="entry name" value="Hydrolase"/>
    <property type="match status" value="1"/>
</dbReference>
<dbReference type="PROSITE" id="PS01047">
    <property type="entry name" value="HMA_1"/>
    <property type="match status" value="1"/>
</dbReference>
<dbReference type="FunFam" id="3.30.70.100:FF:000005">
    <property type="entry name" value="Copper-exporting P-type ATPase A"/>
    <property type="match status" value="1"/>
</dbReference>
<dbReference type="InterPro" id="IPR027256">
    <property type="entry name" value="P-typ_ATPase_IB"/>
</dbReference>
<dbReference type="FunFam" id="3.40.50.1000:FF:000144">
    <property type="entry name" value="copper-transporting ATPase 1 isoform X2"/>
    <property type="match status" value="1"/>
</dbReference>
<feature type="coiled-coil region" evidence="20">
    <location>
        <begin position="526"/>
        <end position="553"/>
    </location>
</feature>
<feature type="transmembrane region" description="Helical" evidence="19">
    <location>
        <begin position="163"/>
        <end position="185"/>
    </location>
</feature>
<dbReference type="SUPFAM" id="SSF81653">
    <property type="entry name" value="Calcium ATPase, transduction domain A"/>
    <property type="match status" value="1"/>
</dbReference>
<organism evidence="22 23">
    <name type="scientific">Candidatus Woesebacteria bacterium GW2011_GWB1_33_22</name>
    <dbReference type="NCBI Taxonomy" id="1618566"/>
    <lineage>
        <taxon>Bacteria</taxon>
        <taxon>Candidatus Woeseibacteriota</taxon>
    </lineage>
</organism>
<gene>
    <name evidence="22" type="ORF">UR35_C0003G0021</name>
</gene>
<evidence type="ECO:0000256" key="8">
    <source>
        <dbReference type="ARBA" id="ARBA00022723"/>
    </source>
</evidence>
<dbReference type="PRINTS" id="PR00943">
    <property type="entry name" value="CUATPASE"/>
</dbReference>
<keyword evidence="16" id="KW-0406">Ion transport</keyword>
<keyword evidence="15" id="KW-0186">Copper</keyword>
<dbReference type="EMBL" id="LBOW01000003">
    <property type="protein sequence ID" value="KKP45079.1"/>
    <property type="molecule type" value="Genomic_DNA"/>
</dbReference>
<feature type="transmembrane region" description="Helical" evidence="19">
    <location>
        <begin position="122"/>
        <end position="142"/>
    </location>
</feature>
<feature type="transmembrane region" description="Helical" evidence="19">
    <location>
        <begin position="696"/>
        <end position="719"/>
    </location>
</feature>
<keyword evidence="8 19" id="KW-0479">Metal-binding</keyword>
<dbReference type="FunFam" id="2.70.150.10:FF:000002">
    <property type="entry name" value="Copper-transporting ATPase 1, putative"/>
    <property type="match status" value="1"/>
</dbReference>
<dbReference type="NCBIfam" id="TIGR01525">
    <property type="entry name" value="ATPase-IB_hvy"/>
    <property type="match status" value="1"/>
</dbReference>
<dbReference type="Proteomes" id="UP000034778">
    <property type="component" value="Unassembled WGS sequence"/>
</dbReference>
<dbReference type="GO" id="GO:0043682">
    <property type="term" value="F:P-type divalent copper transporter activity"/>
    <property type="evidence" value="ECO:0007669"/>
    <property type="project" value="TreeGrafter"/>
</dbReference>
<comment type="similarity">
    <text evidence="2 19">Belongs to the cation transport ATPase (P-type) (TC 3.A.3) family. Type IB subfamily.</text>
</comment>
<evidence type="ECO:0000256" key="9">
    <source>
        <dbReference type="ARBA" id="ARBA00022741"/>
    </source>
</evidence>
<keyword evidence="20" id="KW-0175">Coiled coil</keyword>
<dbReference type="GO" id="GO:0005507">
    <property type="term" value="F:copper ion binding"/>
    <property type="evidence" value="ECO:0007669"/>
    <property type="project" value="TreeGrafter"/>
</dbReference>
<keyword evidence="6" id="KW-0597">Phosphoprotein</keyword>
<reference evidence="22 23" key="1">
    <citation type="journal article" date="2015" name="Nature">
        <title>rRNA introns, odd ribosomes, and small enigmatic genomes across a large radiation of phyla.</title>
        <authorList>
            <person name="Brown C.T."/>
            <person name="Hug L.A."/>
            <person name="Thomas B.C."/>
            <person name="Sharon I."/>
            <person name="Castelle C.J."/>
            <person name="Singh A."/>
            <person name="Wilkins M.J."/>
            <person name="Williams K.H."/>
            <person name="Banfield J.F."/>
        </authorList>
    </citation>
    <scope>NUCLEOTIDE SEQUENCE [LARGE SCALE GENOMIC DNA]</scope>
</reference>
<keyword evidence="5 19" id="KW-1003">Cell membrane</keyword>
<comment type="subcellular location">
    <subcellularLocation>
        <location evidence="1">Cell membrane</location>
        <topology evidence="1">Multi-pass membrane protein</topology>
    </subcellularLocation>
</comment>
<evidence type="ECO:0000256" key="1">
    <source>
        <dbReference type="ARBA" id="ARBA00004651"/>
    </source>
</evidence>
<accession>A0A0F9ZLS4</accession>
<evidence type="ECO:0000256" key="3">
    <source>
        <dbReference type="ARBA" id="ARBA00012517"/>
    </source>
</evidence>
<proteinExistence type="inferred from homology"/>
<evidence type="ECO:0000259" key="21">
    <source>
        <dbReference type="PROSITE" id="PS50846"/>
    </source>
</evidence>
<evidence type="ECO:0000256" key="15">
    <source>
        <dbReference type="ARBA" id="ARBA00023008"/>
    </source>
</evidence>
<dbReference type="Pfam" id="PF00403">
    <property type="entry name" value="HMA"/>
    <property type="match status" value="1"/>
</dbReference>
<keyword evidence="7 19" id="KW-0812">Transmembrane</keyword>
<dbReference type="SUPFAM" id="SSF56784">
    <property type="entry name" value="HAD-like"/>
    <property type="match status" value="1"/>
</dbReference>
<dbReference type="CDD" id="cd02094">
    <property type="entry name" value="P-type_ATPase_Cu-like"/>
    <property type="match status" value="1"/>
</dbReference>
<evidence type="ECO:0000256" key="6">
    <source>
        <dbReference type="ARBA" id="ARBA00022553"/>
    </source>
</evidence>
<keyword evidence="11 19" id="KW-0067">ATP-binding</keyword>
<keyword evidence="17 19" id="KW-0472">Membrane</keyword>
<evidence type="ECO:0000256" key="12">
    <source>
        <dbReference type="ARBA" id="ARBA00022842"/>
    </source>
</evidence>
<dbReference type="SUPFAM" id="SSF55008">
    <property type="entry name" value="HMA, heavy metal-associated domain"/>
    <property type="match status" value="1"/>
</dbReference>
<dbReference type="InterPro" id="IPR044492">
    <property type="entry name" value="P_typ_ATPase_HD_dom"/>
</dbReference>
<dbReference type="SFLD" id="SFLDF00027">
    <property type="entry name" value="p-type_atpase"/>
    <property type="match status" value="1"/>
</dbReference>
<evidence type="ECO:0000256" key="20">
    <source>
        <dbReference type="SAM" id="Coils"/>
    </source>
</evidence>
<keyword evidence="13" id="KW-1278">Translocase</keyword>
<dbReference type="InterPro" id="IPR023298">
    <property type="entry name" value="ATPase_P-typ_TM_dom_sf"/>
</dbReference>
<evidence type="ECO:0000256" key="16">
    <source>
        <dbReference type="ARBA" id="ARBA00023065"/>
    </source>
</evidence>
<feature type="transmembrane region" description="Helical" evidence="19">
    <location>
        <begin position="755"/>
        <end position="775"/>
    </location>
</feature>
<dbReference type="PANTHER" id="PTHR43520:SF8">
    <property type="entry name" value="P-TYPE CU(+) TRANSPORTER"/>
    <property type="match status" value="1"/>
</dbReference>
<evidence type="ECO:0000313" key="22">
    <source>
        <dbReference type="EMBL" id="KKP45079.1"/>
    </source>
</evidence>
<evidence type="ECO:0000256" key="18">
    <source>
        <dbReference type="ARBA" id="ARBA00049289"/>
    </source>
</evidence>
<dbReference type="EC" id="7.2.2.8" evidence="3"/>
<feature type="transmembrane region" description="Helical" evidence="19">
    <location>
        <begin position="381"/>
        <end position="401"/>
    </location>
</feature>
<dbReference type="GO" id="GO:0005524">
    <property type="term" value="F:ATP binding"/>
    <property type="evidence" value="ECO:0007669"/>
    <property type="project" value="UniProtKB-UniRule"/>
</dbReference>
<dbReference type="PATRIC" id="fig|1618566.3.peg.396"/>
<feature type="transmembrane region" description="Helical" evidence="19">
    <location>
        <begin position="94"/>
        <end position="116"/>
    </location>
</feature>
<dbReference type="GO" id="GO:0005886">
    <property type="term" value="C:plasma membrane"/>
    <property type="evidence" value="ECO:0007669"/>
    <property type="project" value="UniProtKB-SubCell"/>
</dbReference>
<feature type="transmembrane region" description="Helical" evidence="19">
    <location>
        <begin position="355"/>
        <end position="375"/>
    </location>
</feature>
<dbReference type="PROSITE" id="PS00154">
    <property type="entry name" value="ATPASE_E1_E2"/>
    <property type="match status" value="1"/>
</dbReference>
<dbReference type="PRINTS" id="PR00119">
    <property type="entry name" value="CATATPASE"/>
</dbReference>
<dbReference type="AlphaFoldDB" id="A0A0F9ZLS4"/>
<dbReference type="GO" id="GO:0055070">
    <property type="term" value="P:copper ion homeostasis"/>
    <property type="evidence" value="ECO:0007669"/>
    <property type="project" value="TreeGrafter"/>
</dbReference>
<protein>
    <recommendedName>
        <fullName evidence="3">P-type Cu(+) transporter</fullName>
        <ecNumber evidence="3">7.2.2.8</ecNumber>
    </recommendedName>
</protein>
<evidence type="ECO:0000256" key="19">
    <source>
        <dbReference type="RuleBase" id="RU362081"/>
    </source>
</evidence>
<dbReference type="InterPro" id="IPR001757">
    <property type="entry name" value="P_typ_ATPase"/>
</dbReference>
<keyword evidence="9 19" id="KW-0547">Nucleotide-binding</keyword>
<dbReference type="InterPro" id="IPR023214">
    <property type="entry name" value="HAD_sf"/>
</dbReference>
<evidence type="ECO:0000256" key="5">
    <source>
        <dbReference type="ARBA" id="ARBA00022475"/>
    </source>
</evidence>
<dbReference type="Pfam" id="PF00122">
    <property type="entry name" value="E1-E2_ATPase"/>
    <property type="match status" value="1"/>
</dbReference>
<dbReference type="Gene3D" id="2.70.150.10">
    <property type="entry name" value="Calcium-transporting ATPase, cytoplasmic transduction domain A"/>
    <property type="match status" value="1"/>
</dbReference>
<dbReference type="Gene3D" id="3.30.70.100">
    <property type="match status" value="1"/>
</dbReference>
<keyword evidence="10" id="KW-0187">Copper transport</keyword>
<evidence type="ECO:0000256" key="10">
    <source>
        <dbReference type="ARBA" id="ARBA00022796"/>
    </source>
</evidence>
<evidence type="ECO:0000256" key="7">
    <source>
        <dbReference type="ARBA" id="ARBA00022692"/>
    </source>
</evidence>
<dbReference type="SFLD" id="SFLDG00002">
    <property type="entry name" value="C1.7:_P-type_atpase_like"/>
    <property type="match status" value="1"/>
</dbReference>
<keyword evidence="4" id="KW-0813">Transport</keyword>
<evidence type="ECO:0000256" key="14">
    <source>
        <dbReference type="ARBA" id="ARBA00022989"/>
    </source>
</evidence>
<feature type="transmembrane region" description="Helical" evidence="19">
    <location>
        <begin position="200"/>
        <end position="218"/>
    </location>
</feature>
<name>A0A0F9ZLS4_9BACT</name>
<dbReference type="InterPro" id="IPR036163">
    <property type="entry name" value="HMA_dom_sf"/>
</dbReference>
<dbReference type="InterPro" id="IPR059000">
    <property type="entry name" value="ATPase_P-type_domA"/>
</dbReference>
<evidence type="ECO:0000256" key="13">
    <source>
        <dbReference type="ARBA" id="ARBA00022967"/>
    </source>
</evidence>
<dbReference type="InterPro" id="IPR008250">
    <property type="entry name" value="ATPase_P-typ_transduc_dom_A_sf"/>
</dbReference>
<dbReference type="InterPro" id="IPR036412">
    <property type="entry name" value="HAD-like_sf"/>
</dbReference>
<comment type="catalytic activity">
    <reaction evidence="18">
        <text>Cu(+)(in) + ATP + H2O = Cu(+)(out) + ADP + phosphate + H(+)</text>
        <dbReference type="Rhea" id="RHEA:25792"/>
        <dbReference type="ChEBI" id="CHEBI:15377"/>
        <dbReference type="ChEBI" id="CHEBI:15378"/>
        <dbReference type="ChEBI" id="CHEBI:30616"/>
        <dbReference type="ChEBI" id="CHEBI:43474"/>
        <dbReference type="ChEBI" id="CHEBI:49552"/>
        <dbReference type="ChEBI" id="CHEBI:456216"/>
        <dbReference type="EC" id="7.2.2.8"/>
    </reaction>
</comment>
<dbReference type="InterPro" id="IPR006121">
    <property type="entry name" value="HMA_dom"/>
</dbReference>
<feature type="transmembrane region" description="Helical" evidence="19">
    <location>
        <begin position="725"/>
        <end position="743"/>
    </location>
</feature>
<dbReference type="NCBIfam" id="TIGR01494">
    <property type="entry name" value="ATPase_P-type"/>
    <property type="match status" value="1"/>
</dbReference>
<dbReference type="STRING" id="1618566.UR35_C0003G0021"/>
<dbReference type="Gene3D" id="3.40.50.1000">
    <property type="entry name" value="HAD superfamily/HAD-like"/>
    <property type="match status" value="1"/>
</dbReference>
<evidence type="ECO:0000313" key="23">
    <source>
        <dbReference type="Proteomes" id="UP000034778"/>
    </source>
</evidence>
<keyword evidence="12" id="KW-0460">Magnesium</keyword>
<dbReference type="SFLD" id="SFLDS00003">
    <property type="entry name" value="Haloacid_Dehalogenase"/>
    <property type="match status" value="1"/>
</dbReference>
<keyword evidence="14 19" id="KW-1133">Transmembrane helix</keyword>
<dbReference type="InterPro" id="IPR023299">
    <property type="entry name" value="ATPase_P-typ_cyto_dom_N"/>
</dbReference>
<dbReference type="Gene3D" id="3.40.1110.10">
    <property type="entry name" value="Calcium-transporting ATPase, cytoplasmic domain N"/>
    <property type="match status" value="1"/>
</dbReference>
<dbReference type="PROSITE" id="PS50846">
    <property type="entry name" value="HMA_2"/>
    <property type="match status" value="1"/>
</dbReference>
<evidence type="ECO:0000256" key="4">
    <source>
        <dbReference type="ARBA" id="ARBA00022448"/>
    </source>
</evidence>
<dbReference type="GO" id="GO:0016887">
    <property type="term" value="F:ATP hydrolysis activity"/>
    <property type="evidence" value="ECO:0007669"/>
    <property type="project" value="InterPro"/>
</dbReference>
<feature type="domain" description="HMA" evidence="21">
    <location>
        <begin position="3"/>
        <end position="69"/>
    </location>
</feature>
<dbReference type="NCBIfam" id="TIGR01511">
    <property type="entry name" value="ATPase-IB1_Cu"/>
    <property type="match status" value="1"/>
</dbReference>
<dbReference type="InterPro" id="IPR018303">
    <property type="entry name" value="ATPase_P-typ_P_site"/>
</dbReference>
<evidence type="ECO:0000256" key="17">
    <source>
        <dbReference type="ARBA" id="ARBA00023136"/>
    </source>
</evidence>
<dbReference type="SUPFAM" id="SSF81665">
    <property type="entry name" value="Calcium ATPase, transmembrane domain M"/>
    <property type="match status" value="1"/>
</dbReference>
<evidence type="ECO:0000256" key="2">
    <source>
        <dbReference type="ARBA" id="ARBA00006024"/>
    </source>
</evidence>
<evidence type="ECO:0000256" key="11">
    <source>
        <dbReference type="ARBA" id="ARBA00022840"/>
    </source>
</evidence>
<sequence length="784" mass="85225">MSKKINLEIKGMHCTSCAGLIEKQLKKVAGVSEARVNFASEKATITYDSTVSKISDLIKAVESAGYSAQEETEELSKNQTVRQEEEIKSQWKRFLISFILSAPMIYFMFLDFFKFLPGGSFVFPYIGIISFILATPVQFYIGSGFYKGMISALRMKTFNMDSLIAIGTSVAYFYSLVNFVGYYALNNSFIGIMGEKIPDLYFETAAFLITFVILGKFLEAKAKGRTSEAIKKLMGLQAKTARIIRNGQEVDIPIDRVVKDDILIVRPGEKIPVDGVITKGSSAVDESMITGESMPIEKHVDDNVIGGTINKLGSFEFCATRIGSETTLSQIIKLVEDAQGSKAPIQAVADKISSWFVPAVIGVAILTFGVWYFVLGSTLSFALMAFTAVIVIACPCALGLATPTAIMVGTGSGAEHGILIKGGEPLESASKINTIIFDKTGTVTKGKPEVTDIEELGDLYEKEILTIAASLEKQSEHPLAEAIVNYAEEEKSILNEVEGFEAIPGHGVKGKIGKTDYFLGNRKLMIDKLDLDIDKFERKLERLEDQGKTAMILSSKKEILGIIAVADTVKETSKEAVEMLKKRGIDVWMITGDNQRTANAIAGEVGITNILAEVLPQNKALEVKKLQSLGKYVAMVGDGINDAPALAQADLGIAMGSGTDVAMETGGIVIIKNDLRDVVNALDLSKSTVSKIRQNMFFALFYNVIGIPVAARVFSFMGLVLKPELAGLAMALSSVSVVGNSLLLRGYKPNQKNYLSMYAPFVMAVAFSFLFFEFAKFSSLGMEK</sequence>
<dbReference type="GO" id="GO:0140581">
    <property type="term" value="F:P-type monovalent copper transporter activity"/>
    <property type="evidence" value="ECO:0007669"/>
    <property type="project" value="UniProtKB-EC"/>
</dbReference>
<dbReference type="InterPro" id="IPR017969">
    <property type="entry name" value="Heavy-metal-associated_CS"/>
</dbReference>
<dbReference type="PANTHER" id="PTHR43520">
    <property type="entry name" value="ATP7, ISOFORM B"/>
    <property type="match status" value="1"/>
</dbReference>